<name>A0A3N2BYX2_9MICO</name>
<dbReference type="Gene3D" id="3.30.9.10">
    <property type="entry name" value="D-Amino Acid Oxidase, subunit A, domain 2"/>
    <property type="match status" value="1"/>
</dbReference>
<dbReference type="Gene3D" id="3.50.50.60">
    <property type="entry name" value="FAD/NAD(P)-binding domain"/>
    <property type="match status" value="1"/>
</dbReference>
<dbReference type="Pfam" id="PF01494">
    <property type="entry name" value="FAD_binding_3"/>
    <property type="match status" value="1"/>
</dbReference>
<reference evidence="2 3" key="1">
    <citation type="submission" date="2018-11" db="EMBL/GenBank/DDBJ databases">
        <title>Sequencing the genomes of 1000 actinobacteria strains.</title>
        <authorList>
            <person name="Klenk H.-P."/>
        </authorList>
    </citation>
    <scope>NUCLEOTIDE SEQUENCE [LARGE SCALE GENOMIC DNA]</scope>
    <source>
        <strain evidence="2 3">DSM 14012</strain>
    </source>
</reference>
<evidence type="ECO:0000313" key="3">
    <source>
        <dbReference type="Proteomes" id="UP000266915"/>
    </source>
</evidence>
<gene>
    <name evidence="2" type="ORF">EDD42_0506</name>
</gene>
<dbReference type="SUPFAM" id="SSF51905">
    <property type="entry name" value="FAD/NAD(P)-binding domain"/>
    <property type="match status" value="1"/>
</dbReference>
<dbReference type="PANTHER" id="PTHR46865">
    <property type="entry name" value="OXIDOREDUCTASE-RELATED"/>
    <property type="match status" value="1"/>
</dbReference>
<accession>A0A3N2BYX2</accession>
<dbReference type="PANTHER" id="PTHR46865:SF2">
    <property type="entry name" value="MONOOXYGENASE"/>
    <property type="match status" value="1"/>
</dbReference>
<comment type="caution">
    <text evidence="2">The sequence shown here is derived from an EMBL/GenBank/DDBJ whole genome shotgun (WGS) entry which is preliminary data.</text>
</comment>
<feature type="domain" description="FAD-binding" evidence="1">
    <location>
        <begin position="6"/>
        <end position="342"/>
    </location>
</feature>
<dbReference type="Proteomes" id="UP000266915">
    <property type="component" value="Unassembled WGS sequence"/>
</dbReference>
<dbReference type="InterPro" id="IPR036188">
    <property type="entry name" value="FAD/NAD-bd_sf"/>
</dbReference>
<dbReference type="PRINTS" id="PR00420">
    <property type="entry name" value="RNGMNOXGNASE"/>
</dbReference>
<protein>
    <submittedName>
        <fullName evidence="2">2-polyprenyl-6-methoxyphenol hydroxylase-like FAD-dependent oxidoreductase</fullName>
    </submittedName>
</protein>
<dbReference type="InterPro" id="IPR051704">
    <property type="entry name" value="FAD_aromatic-hydroxylase"/>
</dbReference>
<evidence type="ECO:0000259" key="1">
    <source>
        <dbReference type="Pfam" id="PF01494"/>
    </source>
</evidence>
<keyword evidence="3" id="KW-1185">Reference proteome</keyword>
<sequence length="402" mass="43709">MTVPRVLISGASIAGPGLAFWLNRYGWETTVVERAPVFRDGGQNIDVRGAAREVLRRAGLEDAAREATTGERGTRFVGDAGETIAEFPVSDSETDGATAEVEILRGDLARIFIDATDGTTTYRYGDHITGLDDDGERVLVSFAHGEDEAFDLVIAADGIRSSTRELAFPGEAVTRSLGLEMTYLTIPRDDADVPWWQWYSGVGGRSVTLRPDRHGTTRAVLTEVTSDRGDGVVPARRDLDAQRRHLRNRFVGLPWQANRILEHLDDSDDVYYESIGQVRTPRWASGRVALLGDAAWCASPVSGMGTSLSIVGAYVLAGELAAHVHHRDAFRGYERIMRPYVEQAQSLPPGTPQLANPTSKAGVAAFRTALRVAGSKPAKLVGAQLFSPPADKIDLPEYEHLT</sequence>
<dbReference type="InterPro" id="IPR002938">
    <property type="entry name" value="FAD-bd"/>
</dbReference>
<proteinExistence type="predicted"/>
<dbReference type="AlphaFoldDB" id="A0A3N2BYX2"/>
<evidence type="ECO:0000313" key="2">
    <source>
        <dbReference type="EMBL" id="ROR80465.1"/>
    </source>
</evidence>
<dbReference type="GO" id="GO:0071949">
    <property type="term" value="F:FAD binding"/>
    <property type="evidence" value="ECO:0007669"/>
    <property type="project" value="InterPro"/>
</dbReference>
<organism evidence="2 3">
    <name type="scientific">Plantibacter flavus</name>
    <dbReference type="NCBI Taxonomy" id="150123"/>
    <lineage>
        <taxon>Bacteria</taxon>
        <taxon>Bacillati</taxon>
        <taxon>Actinomycetota</taxon>
        <taxon>Actinomycetes</taxon>
        <taxon>Micrococcales</taxon>
        <taxon>Microbacteriaceae</taxon>
        <taxon>Plantibacter</taxon>
    </lineage>
</organism>
<dbReference type="EMBL" id="RKHL01000001">
    <property type="protein sequence ID" value="ROR80465.1"/>
    <property type="molecule type" value="Genomic_DNA"/>
</dbReference>
<dbReference type="RefSeq" id="WP_085512026.1">
    <property type="nucleotide sequence ID" value="NZ_FXAP01000003.1"/>
</dbReference>